<evidence type="ECO:0000256" key="5">
    <source>
        <dbReference type="ARBA" id="ARBA00023136"/>
    </source>
</evidence>
<dbReference type="Pfam" id="PF12704">
    <property type="entry name" value="MacB_PCD"/>
    <property type="match status" value="1"/>
</dbReference>
<evidence type="ECO:0000259" key="8">
    <source>
        <dbReference type="Pfam" id="PF12704"/>
    </source>
</evidence>
<evidence type="ECO:0000313" key="10">
    <source>
        <dbReference type="Proteomes" id="UP000468443"/>
    </source>
</evidence>
<gene>
    <name evidence="9" type="ORF">GWK09_00035</name>
</gene>
<keyword evidence="2" id="KW-1003">Cell membrane</keyword>
<evidence type="ECO:0000313" key="9">
    <source>
        <dbReference type="EMBL" id="NER08894.1"/>
    </source>
</evidence>
<feature type="domain" description="MacB-like periplasmic core" evidence="8">
    <location>
        <begin position="19"/>
        <end position="206"/>
    </location>
</feature>
<reference evidence="9 10" key="1">
    <citation type="submission" date="2020-01" db="EMBL/GenBank/DDBJ databases">
        <title>Muriicola jejuensis KCTC 22299.</title>
        <authorList>
            <person name="Wang G."/>
        </authorList>
    </citation>
    <scope>NUCLEOTIDE SEQUENCE [LARGE SCALE GENOMIC DNA]</scope>
    <source>
        <strain evidence="9 10">KCTC 22299</strain>
    </source>
</reference>
<dbReference type="EMBL" id="JAABOP010000001">
    <property type="protein sequence ID" value="NER08894.1"/>
    <property type="molecule type" value="Genomic_DNA"/>
</dbReference>
<evidence type="ECO:0000256" key="4">
    <source>
        <dbReference type="ARBA" id="ARBA00022989"/>
    </source>
</evidence>
<comment type="caution">
    <text evidence="9">The sequence shown here is derived from an EMBL/GenBank/DDBJ whole genome shotgun (WGS) entry which is preliminary data.</text>
</comment>
<sequence>MFILKLALKSLLNRKFTVALTIFSIAISITLLLGVERIRIGVENSFTNTISGTDLVVGGRTGDEQLLLSAVFHIGMASNNISWNRYEDIAANELIDWTIPISLGDSHDGFSVIGTNEDYFKHYKFANKQHLKFQTGKAFRETFDAVLGADVAATHEYKIGDEIVINHGSGEIAFQDHGDKPFRVTGILERTGTPVDQTIHVSLGGIEAIHIDWVDGMPDKLMNFSAEEVEELNLEPEFITAFLVGLKNRTDVLTLQRQINTNKSEPLTAVMPGITLQRLWNMMGKIETALLIVSGFVAIAGLIGMLVALLTGVSERRREMAILRSVGASPLKIFGLISSESIVITFWGIALGIGFVFLLLQIAKPILETQYGIYLNPSGISLQEIYIIGTVIILGILIGIIPGYKIYKYSLLDGMTVKV</sequence>
<protein>
    <submittedName>
        <fullName evidence="9">FtsX-like permease family protein</fullName>
    </submittedName>
</protein>
<keyword evidence="10" id="KW-1185">Reference proteome</keyword>
<feature type="transmembrane region" description="Helical" evidence="6">
    <location>
        <begin position="333"/>
        <end position="360"/>
    </location>
</feature>
<evidence type="ECO:0000256" key="2">
    <source>
        <dbReference type="ARBA" id="ARBA00022475"/>
    </source>
</evidence>
<keyword evidence="5 6" id="KW-0472">Membrane</keyword>
<evidence type="ECO:0000256" key="3">
    <source>
        <dbReference type="ARBA" id="ARBA00022692"/>
    </source>
</evidence>
<dbReference type="PANTHER" id="PTHR43738">
    <property type="entry name" value="ABC TRANSPORTER, MEMBRANE PROTEIN"/>
    <property type="match status" value="1"/>
</dbReference>
<dbReference type="InterPro" id="IPR051125">
    <property type="entry name" value="ABC-4/HrtB_transporter"/>
</dbReference>
<dbReference type="InterPro" id="IPR003838">
    <property type="entry name" value="ABC3_permease_C"/>
</dbReference>
<dbReference type="Pfam" id="PF02687">
    <property type="entry name" value="FtsX"/>
    <property type="match status" value="1"/>
</dbReference>
<keyword evidence="3 6" id="KW-0812">Transmembrane</keyword>
<evidence type="ECO:0000259" key="7">
    <source>
        <dbReference type="Pfam" id="PF02687"/>
    </source>
</evidence>
<accession>A0A6P0U734</accession>
<dbReference type="AlphaFoldDB" id="A0A6P0U734"/>
<dbReference type="GO" id="GO:0005886">
    <property type="term" value="C:plasma membrane"/>
    <property type="evidence" value="ECO:0007669"/>
    <property type="project" value="UniProtKB-SubCell"/>
</dbReference>
<feature type="transmembrane region" description="Helical" evidence="6">
    <location>
        <begin position="385"/>
        <end position="407"/>
    </location>
</feature>
<feature type="domain" description="ABC3 transporter permease C-terminal" evidence="7">
    <location>
        <begin position="292"/>
        <end position="410"/>
    </location>
</feature>
<evidence type="ECO:0000256" key="1">
    <source>
        <dbReference type="ARBA" id="ARBA00004651"/>
    </source>
</evidence>
<evidence type="ECO:0000256" key="6">
    <source>
        <dbReference type="SAM" id="Phobius"/>
    </source>
</evidence>
<keyword evidence="4 6" id="KW-1133">Transmembrane helix</keyword>
<dbReference type="PANTHER" id="PTHR43738:SF2">
    <property type="entry name" value="ABC TRANSPORTER PERMEASE"/>
    <property type="match status" value="1"/>
</dbReference>
<feature type="transmembrane region" description="Helical" evidence="6">
    <location>
        <begin position="16"/>
        <end position="35"/>
    </location>
</feature>
<organism evidence="9 10">
    <name type="scientific">Muriicola jejuensis</name>
    <dbReference type="NCBI Taxonomy" id="504488"/>
    <lineage>
        <taxon>Bacteria</taxon>
        <taxon>Pseudomonadati</taxon>
        <taxon>Bacteroidota</taxon>
        <taxon>Flavobacteriia</taxon>
        <taxon>Flavobacteriales</taxon>
        <taxon>Flavobacteriaceae</taxon>
        <taxon>Muriicola</taxon>
    </lineage>
</organism>
<dbReference type="RefSeq" id="WP_163690986.1">
    <property type="nucleotide sequence ID" value="NZ_FXTW01000006.1"/>
</dbReference>
<dbReference type="InterPro" id="IPR025857">
    <property type="entry name" value="MacB_PCD"/>
</dbReference>
<feature type="transmembrane region" description="Helical" evidence="6">
    <location>
        <begin position="288"/>
        <end position="313"/>
    </location>
</feature>
<name>A0A6P0U734_9FLAO</name>
<proteinExistence type="predicted"/>
<comment type="subcellular location">
    <subcellularLocation>
        <location evidence="1">Cell membrane</location>
        <topology evidence="1">Multi-pass membrane protein</topology>
    </subcellularLocation>
</comment>
<dbReference type="Proteomes" id="UP000468443">
    <property type="component" value="Unassembled WGS sequence"/>
</dbReference>